<evidence type="ECO:0000259" key="4">
    <source>
        <dbReference type="Pfam" id="PF13007"/>
    </source>
</evidence>
<comment type="caution">
    <text evidence="5">The sequence shown here is derived from an EMBL/GenBank/DDBJ whole genome shotgun (WGS) entry which is preliminary data.</text>
</comment>
<evidence type="ECO:0000256" key="1">
    <source>
        <dbReference type="SAM" id="MobiDB-lite"/>
    </source>
</evidence>
<dbReference type="InterPro" id="IPR024463">
    <property type="entry name" value="Transposase_TnpC_homeodom"/>
</dbReference>
<dbReference type="Pfam" id="PF13005">
    <property type="entry name" value="zf-IS66"/>
    <property type="match status" value="1"/>
</dbReference>
<feature type="domain" description="Transposase TnpC homeodomain" evidence="4">
    <location>
        <begin position="46"/>
        <end position="114"/>
    </location>
</feature>
<feature type="compositionally biased region" description="Basic and acidic residues" evidence="1">
    <location>
        <begin position="94"/>
        <end position="105"/>
    </location>
</feature>
<reference evidence="5" key="1">
    <citation type="submission" date="2022-11" db="EMBL/GenBank/DDBJ databases">
        <title>Robbsia betulipollinis sp. nov., isolated from pollen of birch (Betula pendula).</title>
        <authorList>
            <person name="Shi H."/>
            <person name="Ambika Manirajan B."/>
            <person name="Ratering S."/>
            <person name="Geissler-Plaum R."/>
            <person name="Schnell S."/>
        </authorList>
    </citation>
    <scope>NUCLEOTIDE SEQUENCE</scope>
    <source>
        <strain evidence="5">Bb-Pol-6</strain>
    </source>
</reference>
<dbReference type="EMBL" id="JAPMXC010000008">
    <property type="protein sequence ID" value="MCY0388999.1"/>
    <property type="molecule type" value="Genomic_DNA"/>
</dbReference>
<proteinExistence type="predicted"/>
<gene>
    <name evidence="5" type="ORF">OVY01_17695</name>
</gene>
<dbReference type="PANTHER" id="PTHR33678:SF1">
    <property type="entry name" value="BLL1576 PROTEIN"/>
    <property type="match status" value="1"/>
</dbReference>
<feature type="domain" description="Transposase IS66 central" evidence="2">
    <location>
        <begin position="178"/>
        <end position="344"/>
    </location>
</feature>
<name>A0ABT3ZR14_9BURK</name>
<dbReference type="InterPro" id="IPR004291">
    <property type="entry name" value="Transposase_IS66_central"/>
</dbReference>
<feature type="non-terminal residue" evidence="5">
    <location>
        <position position="345"/>
    </location>
</feature>
<evidence type="ECO:0000313" key="5">
    <source>
        <dbReference type="EMBL" id="MCY0388999.1"/>
    </source>
</evidence>
<feature type="region of interest" description="Disordered" evidence="1">
    <location>
        <begin position="82"/>
        <end position="105"/>
    </location>
</feature>
<dbReference type="NCBIfam" id="NF033517">
    <property type="entry name" value="transpos_IS66"/>
    <property type="match status" value="1"/>
</dbReference>
<evidence type="ECO:0000313" key="6">
    <source>
        <dbReference type="Proteomes" id="UP001082899"/>
    </source>
</evidence>
<feature type="domain" description="Transposase IS66 zinc-finger binding" evidence="3">
    <location>
        <begin position="121"/>
        <end position="163"/>
    </location>
</feature>
<dbReference type="Proteomes" id="UP001082899">
    <property type="component" value="Unassembled WGS sequence"/>
</dbReference>
<organism evidence="5 6">
    <name type="scientific">Robbsia betulipollinis</name>
    <dbReference type="NCBI Taxonomy" id="2981849"/>
    <lineage>
        <taxon>Bacteria</taxon>
        <taxon>Pseudomonadati</taxon>
        <taxon>Pseudomonadota</taxon>
        <taxon>Betaproteobacteria</taxon>
        <taxon>Burkholderiales</taxon>
        <taxon>Burkholderiaceae</taxon>
        <taxon>Robbsia</taxon>
    </lineage>
</organism>
<sequence length="345" mass="38173">MAASLPPPDPLPDDVEALKRMVERLSGEVRALEVAADVRMLLIENLQIQIAALRRAMYGRKSEKMEQEVGQLELKLEEVLLDKGEDPPPQTPEAIERTQRTRKPLPEHLSRETIDHAPPHDQCPDCGGALQAIGEDVAEQLEYVPASFRVIRHVRRKLGCACCQTLVQASAPSRPIARGLAGPGLLAHVVVSKYSDHLPLYRQVQIHARSGVEIERSTLTEWVGGVTRLLRPLVEALRRYVMAGAVLHADDTPVPVLAPGRGKTATGRLWAYVRDERPSGSTAPAAVWMAYTPDRRGEHPQSHLQAFDGIIHADGFAGYDKLYVDGTRVPAACWAHVRRKFHDIT</sequence>
<evidence type="ECO:0000259" key="2">
    <source>
        <dbReference type="Pfam" id="PF03050"/>
    </source>
</evidence>
<dbReference type="Pfam" id="PF03050">
    <property type="entry name" value="DDE_Tnp_IS66"/>
    <property type="match status" value="1"/>
</dbReference>
<dbReference type="InterPro" id="IPR052344">
    <property type="entry name" value="Transposase-related"/>
</dbReference>
<dbReference type="Pfam" id="PF13007">
    <property type="entry name" value="LZ_Tnp_IS66"/>
    <property type="match status" value="1"/>
</dbReference>
<keyword evidence="6" id="KW-1185">Reference proteome</keyword>
<dbReference type="RefSeq" id="WP_267848901.1">
    <property type="nucleotide sequence ID" value="NZ_JAPMXC010000008.1"/>
</dbReference>
<accession>A0ABT3ZR14</accession>
<protein>
    <submittedName>
        <fullName evidence="5">IS66 family transposase</fullName>
    </submittedName>
</protein>
<dbReference type="InterPro" id="IPR024474">
    <property type="entry name" value="Znf_dom_IS66"/>
</dbReference>
<dbReference type="PANTHER" id="PTHR33678">
    <property type="entry name" value="BLL1576 PROTEIN"/>
    <property type="match status" value="1"/>
</dbReference>
<evidence type="ECO:0000259" key="3">
    <source>
        <dbReference type="Pfam" id="PF13005"/>
    </source>
</evidence>